<name>S2KTP8_LITA3</name>
<dbReference type="InterPro" id="IPR015421">
    <property type="entry name" value="PyrdxlP-dep_Trfase_major"/>
</dbReference>
<keyword evidence="1 4" id="KW-0663">Pyridoxal phosphate</keyword>
<evidence type="ECO:0000256" key="1">
    <source>
        <dbReference type="ARBA" id="ARBA00022898"/>
    </source>
</evidence>
<dbReference type="InterPro" id="IPR015422">
    <property type="entry name" value="PyrdxlP-dep_Trfase_small"/>
</dbReference>
<organism evidence="6 7">
    <name type="scientific">Litchfieldella anticariensis (strain DSM 16096 / CECT 5854 / CIP 108499 / LMG 22089 / FP35)</name>
    <name type="common">Halomonas anticariensis</name>
    <dbReference type="NCBI Taxonomy" id="1121939"/>
    <lineage>
        <taxon>Bacteria</taxon>
        <taxon>Pseudomonadati</taxon>
        <taxon>Pseudomonadota</taxon>
        <taxon>Gammaproteobacteria</taxon>
        <taxon>Oceanospirillales</taxon>
        <taxon>Halomonadaceae</taxon>
        <taxon>Litchfieldella</taxon>
    </lineage>
</organism>
<evidence type="ECO:0000313" key="6">
    <source>
        <dbReference type="EMBL" id="EPC03898.1"/>
    </source>
</evidence>
<comment type="caution">
    <text evidence="6">The sequence shown here is derived from an EMBL/GenBank/DDBJ whole genome shotgun (WGS) entry which is preliminary data.</text>
</comment>
<dbReference type="Pfam" id="PF01041">
    <property type="entry name" value="DegT_DnrJ_EryC1"/>
    <property type="match status" value="1"/>
</dbReference>
<dbReference type="Gene3D" id="3.40.640.10">
    <property type="entry name" value="Type I PLP-dependent aspartate aminotransferase-like (Major domain)"/>
    <property type="match status" value="1"/>
</dbReference>
<evidence type="ECO:0000256" key="5">
    <source>
        <dbReference type="RuleBase" id="RU004508"/>
    </source>
</evidence>
<dbReference type="EMBL" id="ASTJ01000011">
    <property type="protein sequence ID" value="EPC03898.1"/>
    <property type="molecule type" value="Genomic_DNA"/>
</dbReference>
<evidence type="ECO:0000313" key="7">
    <source>
        <dbReference type="Proteomes" id="UP000014463"/>
    </source>
</evidence>
<dbReference type="Proteomes" id="UP000014463">
    <property type="component" value="Unassembled WGS sequence"/>
</dbReference>
<comment type="similarity">
    <text evidence="2 5">Belongs to the DegT/DnrJ/EryC1 family.</text>
</comment>
<dbReference type="InterPro" id="IPR000653">
    <property type="entry name" value="DegT/StrS_aminotransferase"/>
</dbReference>
<evidence type="ECO:0000256" key="4">
    <source>
        <dbReference type="PIRSR" id="PIRSR000390-2"/>
    </source>
</evidence>
<evidence type="ECO:0000256" key="2">
    <source>
        <dbReference type="ARBA" id="ARBA00037999"/>
    </source>
</evidence>
<feature type="active site" description="Proton acceptor" evidence="3">
    <location>
        <position position="184"/>
    </location>
</feature>
<accession>S2KTP8</accession>
<proteinExistence type="inferred from homology"/>
<dbReference type="SUPFAM" id="SSF53383">
    <property type="entry name" value="PLP-dependent transferases"/>
    <property type="match status" value="1"/>
</dbReference>
<dbReference type="OrthoDB" id="9804264at2"/>
<evidence type="ECO:0008006" key="8">
    <source>
        <dbReference type="Google" id="ProtNLM"/>
    </source>
</evidence>
<sequence length="369" mass="40304">MEFVDLAAQQARLKPRLEAAIHKVLAHGRYILGPEVKELEGRLAAYVDVPHCIACASGTDALQIVQMALGIGPGDEVIVPGFSFIASAETVALVGAKPVYVDICPDTYLLDSHQLEAVVSPRTRAIMAVSLFGQCPDFDVIEVVAARYGLTVIEDAAQSFGALHRGRRSCSLSRVACTSFFPSKPLGAYGDGGAIFTSDDALAATVRQISRHGESHRYRHDRLGLNSRLDTLQAAVLLAKLEIFDEELVLRQQVAARYDRLLHAAGITTTPHIATYNTSVYAQYSIRLPWRDRVQEALRLASIPFAVHYPLPLHRQPAVANADSLLPVAEAVCEQILSLPMHPYLGKSSQCRVVDTLQKALSMLEEEEE</sequence>
<dbReference type="PANTHER" id="PTHR30244">
    <property type="entry name" value="TRANSAMINASE"/>
    <property type="match status" value="1"/>
</dbReference>
<dbReference type="GO" id="GO:0030170">
    <property type="term" value="F:pyridoxal phosphate binding"/>
    <property type="evidence" value="ECO:0007669"/>
    <property type="project" value="UniProtKB-ARBA"/>
</dbReference>
<dbReference type="eggNOG" id="COG0399">
    <property type="taxonomic scope" value="Bacteria"/>
</dbReference>
<feature type="modified residue" description="N6-(pyridoxal phosphate)lysine" evidence="4">
    <location>
        <position position="184"/>
    </location>
</feature>
<dbReference type="PANTHER" id="PTHR30244:SF42">
    <property type="entry name" value="UDP-2-ACETAMIDO-2-DEOXY-3-OXO-D-GLUCURONATE AMINOTRANSFERASE"/>
    <property type="match status" value="1"/>
</dbReference>
<dbReference type="GO" id="GO:0008483">
    <property type="term" value="F:transaminase activity"/>
    <property type="evidence" value="ECO:0007669"/>
    <property type="project" value="TreeGrafter"/>
</dbReference>
<keyword evidence="7" id="KW-1185">Reference proteome</keyword>
<dbReference type="PATRIC" id="fig|1121939.11.peg.174"/>
<dbReference type="CDD" id="cd00616">
    <property type="entry name" value="AHBA_syn"/>
    <property type="match status" value="1"/>
</dbReference>
<dbReference type="STRING" id="1121939.L861_00955"/>
<dbReference type="GO" id="GO:0000271">
    <property type="term" value="P:polysaccharide biosynthetic process"/>
    <property type="evidence" value="ECO:0007669"/>
    <property type="project" value="TreeGrafter"/>
</dbReference>
<dbReference type="InterPro" id="IPR015424">
    <property type="entry name" value="PyrdxlP-dep_Trfase"/>
</dbReference>
<dbReference type="Gene3D" id="3.90.1150.10">
    <property type="entry name" value="Aspartate Aminotransferase, domain 1"/>
    <property type="match status" value="1"/>
</dbReference>
<dbReference type="PIRSF" id="PIRSF000390">
    <property type="entry name" value="PLP_StrS"/>
    <property type="match status" value="1"/>
</dbReference>
<evidence type="ECO:0000256" key="3">
    <source>
        <dbReference type="PIRSR" id="PIRSR000390-1"/>
    </source>
</evidence>
<dbReference type="FunFam" id="3.40.640.10:FF:000089">
    <property type="entry name" value="Aminotransferase, DegT/DnrJ/EryC1/StrS family"/>
    <property type="match status" value="1"/>
</dbReference>
<reference evidence="6 7" key="1">
    <citation type="journal article" date="2013" name="Genome Announc.">
        <title>Draft genome sequence of the moderately halophilic gammaproteobacterium Halomonas anticariensis FP35.</title>
        <authorList>
            <person name="Tahrioui A."/>
            <person name="Quesada E."/>
            <person name="Llamas I."/>
        </authorList>
    </citation>
    <scope>NUCLEOTIDE SEQUENCE [LARGE SCALE GENOMIC DNA]</scope>
    <source>
        <strain evidence="7">DSM 16096 / CECT 5854 / LMG 22089 / FP35</strain>
    </source>
</reference>
<dbReference type="AlphaFoldDB" id="S2KTP8"/>
<protein>
    <recommendedName>
        <fullName evidence="8">Aminotransferase DegT</fullName>
    </recommendedName>
</protein>
<gene>
    <name evidence="6" type="ORF">L861_00955</name>
</gene>